<reference evidence="1 2" key="1">
    <citation type="submission" date="2016-07" db="EMBL/GenBank/DDBJ databases">
        <title>Multiple horizontal gene transfer events from other fungi enriched the ability of initially mycotrophic Trichoderma (Ascomycota) to feed on dead plant biomass.</title>
        <authorList>
            <consortium name="DOE Joint Genome Institute"/>
            <person name="Aerts A."/>
            <person name="Atanasova L."/>
            <person name="Chenthamara K."/>
            <person name="Zhang J."/>
            <person name="Grujic M."/>
            <person name="Henrissat B."/>
            <person name="Kuo A."/>
            <person name="Salamov A."/>
            <person name="Lipzen A."/>
            <person name="Labutti K."/>
            <person name="Barry K."/>
            <person name="Miao Y."/>
            <person name="Rahimi M.J."/>
            <person name="Shen Q."/>
            <person name="Grigoriev I.V."/>
            <person name="Kubicek C.P."/>
            <person name="Druzhinina I.S."/>
        </authorList>
    </citation>
    <scope>NUCLEOTIDE SEQUENCE [LARGE SCALE GENOMIC DNA]</scope>
    <source>
        <strain evidence="1 2">ATCC 18648</strain>
    </source>
</reference>
<proteinExistence type="predicted"/>
<evidence type="ECO:0000313" key="1">
    <source>
        <dbReference type="EMBL" id="PTB81037.1"/>
    </source>
</evidence>
<dbReference type="EMBL" id="KZ679126">
    <property type="protein sequence ID" value="PTB81037.1"/>
    <property type="molecule type" value="Genomic_DNA"/>
</dbReference>
<dbReference type="Proteomes" id="UP000240760">
    <property type="component" value="Unassembled WGS sequence"/>
</dbReference>
<protein>
    <submittedName>
        <fullName evidence="1">Uncharacterized protein</fullName>
    </submittedName>
</protein>
<gene>
    <name evidence="1" type="ORF">M440DRAFT_74953</name>
</gene>
<organism evidence="1 2">
    <name type="scientific">Trichoderma longibrachiatum ATCC 18648</name>
    <dbReference type="NCBI Taxonomy" id="983965"/>
    <lineage>
        <taxon>Eukaryota</taxon>
        <taxon>Fungi</taxon>
        <taxon>Dikarya</taxon>
        <taxon>Ascomycota</taxon>
        <taxon>Pezizomycotina</taxon>
        <taxon>Sordariomycetes</taxon>
        <taxon>Hypocreomycetidae</taxon>
        <taxon>Hypocreales</taxon>
        <taxon>Hypocreaceae</taxon>
        <taxon>Trichoderma</taxon>
    </lineage>
</organism>
<name>A0A2T4CHJ3_TRILO</name>
<sequence>MGTQAVLFPLCLSPPPFLSLPLSLQEKGGACNSRRKHPPLLLCPSNLCLFRPTILSYFHIVAFHFLLSCSGWASNLGLESFGVRSVLLRALKRGGLGHGKCVQLGGRNIGEPMGMARPGLLLTMDESKMLQANAESQTNREELLPLTGF</sequence>
<dbReference type="AlphaFoldDB" id="A0A2T4CHJ3"/>
<keyword evidence="2" id="KW-1185">Reference proteome</keyword>
<accession>A0A2T4CHJ3</accession>
<evidence type="ECO:0000313" key="2">
    <source>
        <dbReference type="Proteomes" id="UP000240760"/>
    </source>
</evidence>